<dbReference type="AlphaFoldDB" id="A0A559K5V0"/>
<protein>
    <submittedName>
        <fullName evidence="4">Spore germination protein</fullName>
    </submittedName>
</protein>
<dbReference type="InterPro" id="IPR004995">
    <property type="entry name" value="Spore_Ger"/>
</dbReference>
<sequence length="550" mass="61693">MFSPLQSSMLLVLSGMVAVLAAQLMRMKYCILDKLCKYFICQGGGFMRSFLWRSVMKEMENTTEDQPETNSEQDLQKSLSDNLRENEQTLRGVFHQCSDVVFRLISVENQPEVLMVYVDGLVDTKAMEQFILRPLMLRNPSFVEGPHSHLGKVLEEHLVFIAQTKVVTNFQDLVNEVFKAHVAILTEGEGRALLADAGGFDKRSIEESKVENVIQGPRDSFTETLRTNTMLLRRRIPSARLKLESFTIGELTRTDTALAYVEGIADPDLLEEVRQRLHHVRLEGIMDSSYIEEYIQDNPRSPFPQVQKTDRPDTTAASLLEGKIAVLVDCSPSVLILPTTFLVGMQSADDYYERFDFVAARKMVRYCMMVISLIFPSLYVSLTTYNPDLLPGSLYVSIGTAREKSPFPTVIEIVLMDFVFEGLQEAGIRMPSQLGPVVSIVGALVVGEAAVRANIISAPIVIVIAFTGIASYGIPRYGFSIPFRLLRFALVILAGIYGLYGLSLGIIAILIHLVTLESFGIRYLTPIAPLNVKHLKDVLFRTTRWSRRKS</sequence>
<keyword evidence="2 3" id="KW-0472">Membrane</keyword>
<dbReference type="Proteomes" id="UP000317036">
    <property type="component" value="Unassembled WGS sequence"/>
</dbReference>
<feature type="transmembrane region" description="Helical" evidence="3">
    <location>
        <begin position="366"/>
        <end position="385"/>
    </location>
</feature>
<evidence type="ECO:0000313" key="5">
    <source>
        <dbReference type="Proteomes" id="UP000317036"/>
    </source>
</evidence>
<dbReference type="GO" id="GO:0016020">
    <property type="term" value="C:membrane"/>
    <property type="evidence" value="ECO:0007669"/>
    <property type="project" value="InterPro"/>
</dbReference>
<keyword evidence="3" id="KW-1133">Transmembrane helix</keyword>
<dbReference type="PANTHER" id="PTHR22550:SF5">
    <property type="entry name" value="LEUCINE ZIPPER PROTEIN 4"/>
    <property type="match status" value="1"/>
</dbReference>
<evidence type="ECO:0000256" key="1">
    <source>
        <dbReference type="ARBA" id="ARBA00005278"/>
    </source>
</evidence>
<feature type="transmembrane region" description="Helical" evidence="3">
    <location>
        <begin position="486"/>
        <end position="514"/>
    </location>
</feature>
<organism evidence="4 5">
    <name type="scientific">Paenibacillus cremeus</name>
    <dbReference type="NCBI Taxonomy" id="2163881"/>
    <lineage>
        <taxon>Bacteria</taxon>
        <taxon>Bacillati</taxon>
        <taxon>Bacillota</taxon>
        <taxon>Bacilli</taxon>
        <taxon>Bacillales</taxon>
        <taxon>Paenibacillaceae</taxon>
        <taxon>Paenibacillus</taxon>
    </lineage>
</organism>
<dbReference type="OrthoDB" id="1726708at2"/>
<keyword evidence="5" id="KW-1185">Reference proteome</keyword>
<dbReference type="PIRSF" id="PIRSF005690">
    <property type="entry name" value="GerBA"/>
    <property type="match status" value="1"/>
</dbReference>
<evidence type="ECO:0000256" key="3">
    <source>
        <dbReference type="SAM" id="Phobius"/>
    </source>
</evidence>
<gene>
    <name evidence="4" type="ORF">FPZ49_23605</name>
</gene>
<dbReference type="InterPro" id="IPR050768">
    <property type="entry name" value="UPF0353/GerABKA_families"/>
</dbReference>
<evidence type="ECO:0000313" key="4">
    <source>
        <dbReference type="EMBL" id="TVY07476.1"/>
    </source>
</evidence>
<comment type="similarity">
    <text evidence="1">Belongs to the GerABKA family.</text>
</comment>
<dbReference type="PANTHER" id="PTHR22550">
    <property type="entry name" value="SPORE GERMINATION PROTEIN"/>
    <property type="match status" value="1"/>
</dbReference>
<dbReference type="GO" id="GO:0009847">
    <property type="term" value="P:spore germination"/>
    <property type="evidence" value="ECO:0007669"/>
    <property type="project" value="InterPro"/>
</dbReference>
<proteinExistence type="inferred from homology"/>
<feature type="transmembrane region" description="Helical" evidence="3">
    <location>
        <begin position="455"/>
        <end position="474"/>
    </location>
</feature>
<dbReference type="Pfam" id="PF03323">
    <property type="entry name" value="GerA"/>
    <property type="match status" value="1"/>
</dbReference>
<dbReference type="EMBL" id="VNJI01000036">
    <property type="protein sequence ID" value="TVY07476.1"/>
    <property type="molecule type" value="Genomic_DNA"/>
</dbReference>
<evidence type="ECO:0000256" key="2">
    <source>
        <dbReference type="ARBA" id="ARBA00023136"/>
    </source>
</evidence>
<keyword evidence="3" id="KW-0812">Transmembrane</keyword>
<reference evidence="4 5" key="1">
    <citation type="submission" date="2019-07" db="EMBL/GenBank/DDBJ databases">
        <authorList>
            <person name="Kim J."/>
        </authorList>
    </citation>
    <scope>NUCLEOTIDE SEQUENCE [LARGE SCALE GENOMIC DNA]</scope>
    <source>
        <strain evidence="4 5">JC52</strain>
    </source>
</reference>
<name>A0A559K5V0_9BACL</name>
<accession>A0A559K5V0</accession>
<comment type="caution">
    <text evidence="4">The sequence shown here is derived from an EMBL/GenBank/DDBJ whole genome shotgun (WGS) entry which is preliminary data.</text>
</comment>